<name>A0A328AR88_9CAUL</name>
<dbReference type="CDD" id="cd10451">
    <property type="entry name" value="GIY-YIG_LuxR_like"/>
    <property type="match status" value="1"/>
</dbReference>
<dbReference type="SUPFAM" id="SSF82771">
    <property type="entry name" value="GIY-YIG endonuclease"/>
    <property type="match status" value="1"/>
</dbReference>
<gene>
    <name evidence="1" type="ORF">DJ017_16710</name>
</gene>
<dbReference type="InterPro" id="IPR035901">
    <property type="entry name" value="GIY-YIG_endonuc_sf"/>
</dbReference>
<evidence type="ECO:0000313" key="2">
    <source>
        <dbReference type="Proteomes" id="UP000249254"/>
    </source>
</evidence>
<accession>A0A328AR88</accession>
<dbReference type="RefSeq" id="WP_111529782.1">
    <property type="nucleotide sequence ID" value="NZ_JBHRSG010000003.1"/>
</dbReference>
<evidence type="ECO:0000313" key="1">
    <source>
        <dbReference type="EMBL" id="RAK56034.1"/>
    </source>
</evidence>
<dbReference type="Proteomes" id="UP000249254">
    <property type="component" value="Unassembled WGS sequence"/>
</dbReference>
<dbReference type="Gene3D" id="3.40.1440.10">
    <property type="entry name" value="GIY-YIG endonuclease"/>
    <property type="match status" value="1"/>
</dbReference>
<dbReference type="AlphaFoldDB" id="A0A328AR88"/>
<reference evidence="2" key="1">
    <citation type="submission" date="2018-05" db="EMBL/GenBank/DDBJ databases">
        <authorList>
            <person name="Li X."/>
        </authorList>
    </citation>
    <scope>NUCLEOTIDE SEQUENCE [LARGE SCALE GENOMIC DNA]</scope>
    <source>
        <strain evidence="2">LX32</strain>
    </source>
</reference>
<dbReference type="OrthoDB" id="7270972at2"/>
<sequence length="114" mass="12732">MDKQSRREALRQYKETKRPAGIFAVRCAASGQVWVGASRNLDQQQNGLWFGLRLGTHPNKVMQAAWKAHGEAAFALERLETIDDEDLSALALSLRLKDAEQRWRDQLGAGKVAG</sequence>
<dbReference type="EMBL" id="QFYQ01000001">
    <property type="protein sequence ID" value="RAK56034.1"/>
    <property type="molecule type" value="Genomic_DNA"/>
</dbReference>
<protein>
    <submittedName>
        <fullName evidence="1">GIY-YIG nuclease family protein</fullName>
    </submittedName>
</protein>
<keyword evidence="2" id="KW-1185">Reference proteome</keyword>
<comment type="caution">
    <text evidence="1">The sequence shown here is derived from an EMBL/GenBank/DDBJ whole genome shotgun (WGS) entry which is preliminary data.</text>
</comment>
<organism evidence="1 2">
    <name type="scientific">Phenylobacterium soli</name>
    <dbReference type="NCBI Taxonomy" id="2170551"/>
    <lineage>
        <taxon>Bacteria</taxon>
        <taxon>Pseudomonadati</taxon>
        <taxon>Pseudomonadota</taxon>
        <taxon>Alphaproteobacteria</taxon>
        <taxon>Caulobacterales</taxon>
        <taxon>Caulobacteraceae</taxon>
        <taxon>Phenylobacterium</taxon>
    </lineage>
</organism>
<proteinExistence type="predicted"/>